<evidence type="ECO:0000313" key="2">
    <source>
        <dbReference type="Proteomes" id="UP001179363"/>
    </source>
</evidence>
<name>A0ABS9EFM1_9FLAO</name>
<dbReference type="RefSeq" id="WP_236133198.1">
    <property type="nucleotide sequence ID" value="NZ_JAKGTH010000007.1"/>
</dbReference>
<comment type="caution">
    <text evidence="1">The sequence shown here is derived from an EMBL/GenBank/DDBJ whole genome shotgun (WGS) entry which is preliminary data.</text>
</comment>
<keyword evidence="2" id="KW-1185">Reference proteome</keyword>
<reference evidence="1" key="1">
    <citation type="submission" date="2022-01" db="EMBL/GenBank/DDBJ databases">
        <title>Gillisia lutea sp. nov., isolated from marine plastic residues from the Malvarosa beach (Valencia, Spain).</title>
        <authorList>
            <person name="Vidal-Verdu A."/>
            <person name="Molina-Menor E."/>
            <person name="Satari L."/>
            <person name="Pascual J."/>
            <person name="Pereto J."/>
            <person name="Porcar M."/>
        </authorList>
    </citation>
    <scope>NUCLEOTIDE SEQUENCE</scope>
    <source>
        <strain evidence="1">M10.2A</strain>
    </source>
</reference>
<protein>
    <submittedName>
        <fullName evidence="1">YqcI/YcgG family protein</fullName>
    </submittedName>
</protein>
<dbReference type="InterPro" id="IPR014988">
    <property type="entry name" value="Uncharacterised_YqcI/YcgG"/>
</dbReference>
<dbReference type="PANTHER" id="PTHR40045:SF1">
    <property type="entry name" value="YQCI_YCGG FAMILY PROTEIN"/>
    <property type="match status" value="1"/>
</dbReference>
<dbReference type="NCBIfam" id="NF041366">
    <property type="entry name" value="GntA_guanitoxin"/>
    <property type="match status" value="1"/>
</dbReference>
<gene>
    <name evidence="1" type="ORF">L1I30_05175</name>
</gene>
<dbReference type="Pfam" id="PF08892">
    <property type="entry name" value="YqcI_YcgG"/>
    <property type="match status" value="1"/>
</dbReference>
<sequence>MEDQYKDIKEDSEDAIREFILDDHPCVMAQSLVADDNLTIRDYKNLANDNTPSEILQDLKIYIESIDEEDKKFQTFIATFENDAYENELDFENALWKLLSELNEIDSEPWDENTSSDPSSSKFSFSLLGNSFYIVGMHPNSSRKARSTPFPMIVFNLHSQFELLRNAGRYTRVRDIIRRRDKAFQGSINPMLEDFGSSSEARQYSGRKVEDNWKCPYSFKQN</sequence>
<proteinExistence type="predicted"/>
<accession>A0ABS9EFM1</accession>
<dbReference type="Proteomes" id="UP001179363">
    <property type="component" value="Unassembled WGS sequence"/>
</dbReference>
<dbReference type="PANTHER" id="PTHR40045">
    <property type="entry name" value="YCGG FAMILY PROTEIN"/>
    <property type="match status" value="1"/>
</dbReference>
<dbReference type="EMBL" id="JAKGTH010000007">
    <property type="protein sequence ID" value="MCF4101047.1"/>
    <property type="molecule type" value="Genomic_DNA"/>
</dbReference>
<evidence type="ECO:0000313" key="1">
    <source>
        <dbReference type="EMBL" id="MCF4101047.1"/>
    </source>
</evidence>
<organism evidence="1 2">
    <name type="scientific">Gillisia lutea</name>
    <dbReference type="NCBI Taxonomy" id="2909668"/>
    <lineage>
        <taxon>Bacteria</taxon>
        <taxon>Pseudomonadati</taxon>
        <taxon>Bacteroidota</taxon>
        <taxon>Flavobacteriia</taxon>
        <taxon>Flavobacteriales</taxon>
        <taxon>Flavobacteriaceae</taxon>
        <taxon>Gillisia</taxon>
    </lineage>
</organism>